<feature type="transmembrane region" description="Helical" evidence="7">
    <location>
        <begin position="126"/>
        <end position="153"/>
    </location>
</feature>
<feature type="transmembrane region" description="Helical" evidence="7">
    <location>
        <begin position="12"/>
        <end position="35"/>
    </location>
</feature>
<evidence type="ECO:0000259" key="8">
    <source>
        <dbReference type="Pfam" id="PF20684"/>
    </source>
</evidence>
<evidence type="ECO:0000256" key="3">
    <source>
        <dbReference type="ARBA" id="ARBA00022989"/>
    </source>
</evidence>
<evidence type="ECO:0000313" key="10">
    <source>
        <dbReference type="Proteomes" id="UP001140453"/>
    </source>
</evidence>
<evidence type="ECO:0000256" key="5">
    <source>
        <dbReference type="ARBA" id="ARBA00038359"/>
    </source>
</evidence>
<feature type="transmembrane region" description="Helical" evidence="7">
    <location>
        <begin position="44"/>
        <end position="63"/>
    </location>
</feature>
<comment type="similarity">
    <text evidence="5">Belongs to the SAT4 family.</text>
</comment>
<evidence type="ECO:0000256" key="6">
    <source>
        <dbReference type="SAM" id="MobiDB-lite"/>
    </source>
</evidence>
<comment type="subcellular location">
    <subcellularLocation>
        <location evidence="1">Membrane</location>
        <topology evidence="1">Multi-pass membrane protein</topology>
    </subcellularLocation>
</comment>
<dbReference type="AlphaFoldDB" id="A0A9W8YX20"/>
<dbReference type="Pfam" id="PF20684">
    <property type="entry name" value="Fung_rhodopsin"/>
    <property type="match status" value="1"/>
</dbReference>
<dbReference type="PANTHER" id="PTHR33048:SF123">
    <property type="entry name" value="INTEGRAL MEMBRANE PROTEIN"/>
    <property type="match status" value="1"/>
</dbReference>
<feature type="compositionally biased region" description="Low complexity" evidence="6">
    <location>
        <begin position="289"/>
        <end position="302"/>
    </location>
</feature>
<keyword evidence="4 7" id="KW-0472">Membrane</keyword>
<dbReference type="OrthoDB" id="5329176at2759"/>
<feature type="compositionally biased region" description="Basic and acidic residues" evidence="6">
    <location>
        <begin position="314"/>
        <end position="325"/>
    </location>
</feature>
<feature type="domain" description="Rhodopsin" evidence="8">
    <location>
        <begin position="139"/>
        <end position="237"/>
    </location>
</feature>
<feature type="region of interest" description="Disordered" evidence="6">
    <location>
        <begin position="289"/>
        <end position="336"/>
    </location>
</feature>
<dbReference type="PANTHER" id="PTHR33048">
    <property type="entry name" value="PTH11-LIKE INTEGRAL MEMBRANE PROTEIN (AFU_ORTHOLOGUE AFUA_5G11245)"/>
    <property type="match status" value="1"/>
</dbReference>
<dbReference type="EMBL" id="JAPEVB010000002">
    <property type="protein sequence ID" value="KAJ4392958.1"/>
    <property type="molecule type" value="Genomic_DNA"/>
</dbReference>
<gene>
    <name evidence="9" type="ORF">N0V93_002162</name>
</gene>
<accession>A0A9W8YX20</accession>
<dbReference type="GO" id="GO:0016020">
    <property type="term" value="C:membrane"/>
    <property type="evidence" value="ECO:0007669"/>
    <property type="project" value="UniProtKB-SubCell"/>
</dbReference>
<evidence type="ECO:0000256" key="1">
    <source>
        <dbReference type="ARBA" id="ARBA00004141"/>
    </source>
</evidence>
<dbReference type="InterPro" id="IPR049326">
    <property type="entry name" value="Rhodopsin_dom_fungi"/>
</dbReference>
<feature type="transmembrane region" description="Helical" evidence="7">
    <location>
        <begin position="92"/>
        <end position="114"/>
    </location>
</feature>
<evidence type="ECO:0000256" key="2">
    <source>
        <dbReference type="ARBA" id="ARBA00022692"/>
    </source>
</evidence>
<keyword evidence="3 7" id="KW-1133">Transmembrane helix</keyword>
<name>A0A9W8YX20_9PEZI</name>
<evidence type="ECO:0000256" key="7">
    <source>
        <dbReference type="SAM" id="Phobius"/>
    </source>
</evidence>
<feature type="transmembrane region" description="Helical" evidence="7">
    <location>
        <begin position="173"/>
        <end position="191"/>
    </location>
</feature>
<keyword evidence="2 7" id="KW-0812">Transmembrane</keyword>
<organism evidence="9 10">
    <name type="scientific">Gnomoniopsis smithogilvyi</name>
    <dbReference type="NCBI Taxonomy" id="1191159"/>
    <lineage>
        <taxon>Eukaryota</taxon>
        <taxon>Fungi</taxon>
        <taxon>Dikarya</taxon>
        <taxon>Ascomycota</taxon>
        <taxon>Pezizomycotina</taxon>
        <taxon>Sordariomycetes</taxon>
        <taxon>Sordariomycetidae</taxon>
        <taxon>Diaporthales</taxon>
        <taxon>Gnomoniaceae</taxon>
        <taxon>Gnomoniopsis</taxon>
    </lineage>
</organism>
<dbReference type="InterPro" id="IPR052337">
    <property type="entry name" value="SAT4-like"/>
</dbReference>
<protein>
    <recommendedName>
        <fullName evidence="8">Rhodopsin domain-containing protein</fullName>
    </recommendedName>
</protein>
<proteinExistence type="inferred from homology"/>
<feature type="compositionally biased region" description="Polar residues" evidence="6">
    <location>
        <begin position="326"/>
        <end position="336"/>
    </location>
</feature>
<evidence type="ECO:0000256" key="4">
    <source>
        <dbReference type="ARBA" id="ARBA00023136"/>
    </source>
</evidence>
<reference evidence="9" key="1">
    <citation type="submission" date="2022-10" db="EMBL/GenBank/DDBJ databases">
        <title>Tapping the CABI collections for fungal endophytes: first genome assemblies for Collariella, Neodidymelliopsis, Ascochyta clinopodiicola, Didymella pomorum, Didymosphaeria variabile, Neocosmospora piperis and Neocucurbitaria cava.</title>
        <authorList>
            <person name="Hill R."/>
        </authorList>
    </citation>
    <scope>NUCLEOTIDE SEQUENCE</scope>
    <source>
        <strain evidence="9">IMI 355082</strain>
    </source>
</reference>
<evidence type="ECO:0000313" key="9">
    <source>
        <dbReference type="EMBL" id="KAJ4392958.1"/>
    </source>
</evidence>
<dbReference type="Proteomes" id="UP001140453">
    <property type="component" value="Unassembled WGS sequence"/>
</dbReference>
<comment type="caution">
    <text evidence="9">The sequence shown here is derived from an EMBL/GenBank/DDBJ whole genome shotgun (WGS) entry which is preliminary data.</text>
</comment>
<keyword evidence="10" id="KW-1185">Reference proteome</keyword>
<sequence length="336" mass="37451">MTNQQRQDALVYVAIVMTTVSTLAVLVRCIVRFILIRNPGRDDYSILVALTFTIGYMLEILILKANHTGFPSSTITMEMAVRQLKTTLAVEATYYMIVGAIKASIVDLYLRFAVTDRFRMCCHATIAFEVIFTFICIAVTFTTSGINIVTDIWILALPMKTLGILNRPTNEKIALVCIFGAGTFAVIMSIVRLQSIYQFTLSTDPSRDGIAVNLWSMLEVNTAILCASVPALKPIFTWKKVQDFRRPNKFPGRLDDSLGSDGAAKNAIFHRKPSDASLYPHLETVNLTRLSTSRSPPASPTSKPYQGESRPPSSRRDDNDDHPESTLHQQESFNMV</sequence>